<evidence type="ECO:0008006" key="4">
    <source>
        <dbReference type="Google" id="ProtNLM"/>
    </source>
</evidence>
<dbReference type="AlphaFoldDB" id="A0A8S0PUU2"/>
<dbReference type="OrthoDB" id="668456at2759"/>
<organism evidence="2 3">
    <name type="scientific">Olea europaea subsp. europaea</name>
    <dbReference type="NCBI Taxonomy" id="158383"/>
    <lineage>
        <taxon>Eukaryota</taxon>
        <taxon>Viridiplantae</taxon>
        <taxon>Streptophyta</taxon>
        <taxon>Embryophyta</taxon>
        <taxon>Tracheophyta</taxon>
        <taxon>Spermatophyta</taxon>
        <taxon>Magnoliopsida</taxon>
        <taxon>eudicotyledons</taxon>
        <taxon>Gunneridae</taxon>
        <taxon>Pentapetalae</taxon>
        <taxon>asterids</taxon>
        <taxon>lamiids</taxon>
        <taxon>Lamiales</taxon>
        <taxon>Oleaceae</taxon>
        <taxon>Oleeae</taxon>
        <taxon>Olea</taxon>
    </lineage>
</organism>
<protein>
    <recommendedName>
        <fullName evidence="4">DUF4378 domain-containing protein</fullName>
    </recommendedName>
</protein>
<dbReference type="Proteomes" id="UP000594638">
    <property type="component" value="Unassembled WGS sequence"/>
</dbReference>
<feature type="region of interest" description="Disordered" evidence="1">
    <location>
        <begin position="203"/>
        <end position="229"/>
    </location>
</feature>
<evidence type="ECO:0000313" key="2">
    <source>
        <dbReference type="EMBL" id="CAA2957325.1"/>
    </source>
</evidence>
<keyword evidence="3" id="KW-1185">Reference proteome</keyword>
<sequence>MDLKMIKAKAVKPLLLKDYLLDDFSSCSSNGFKSFPRKQCCSTVRFLIDTDLKNKKNPPPLLKNPSKWASSTALSSAFQCVINAVKHLPFGAKSSTAAQKKSKKSILPRSLSKKILKRSFCIRTSSHREIERWKSLDHLVKEKSGPFSSPSDSNDSKSKTNSWSDSDFTASDDSTKFSTAVQNDVIDEKVVVAVSNDDVSMDSITTSEASASTNSTQTKEKEWGNEEKEHFSPVSVLECPFEDDDEVSYPFRQRLAVTEGTKKKLLKKLERFECLVQLEPIKLAKRFRGLESNDNESVESSLWHSEENFSLDVEEEREKNHAEQKASELLHLMKSTMSSLTLKLNAENLLLDYFRETIINECLHLEKKRFENSFSDDIFDQAKDWINGKPHELFLEWEVQKNRLAYVKDMEKGREWTTLDEQIKEVALDLEAEIYGSLMNELFLDLKIVMT</sequence>
<feature type="compositionally biased region" description="Low complexity" evidence="1">
    <location>
        <begin position="148"/>
        <end position="170"/>
    </location>
</feature>
<evidence type="ECO:0000256" key="1">
    <source>
        <dbReference type="SAM" id="MobiDB-lite"/>
    </source>
</evidence>
<dbReference type="EMBL" id="CACTIH010000217">
    <property type="protein sequence ID" value="CAA2957325.1"/>
    <property type="molecule type" value="Genomic_DNA"/>
</dbReference>
<name>A0A8S0PUU2_OLEEU</name>
<gene>
    <name evidence="2" type="ORF">OLEA9_A111110</name>
</gene>
<proteinExistence type="predicted"/>
<evidence type="ECO:0000313" key="3">
    <source>
        <dbReference type="Proteomes" id="UP000594638"/>
    </source>
</evidence>
<dbReference type="PANTHER" id="PTHR33623:SF4">
    <property type="entry name" value="DUF4378 DOMAIN-CONTAINING PROTEIN"/>
    <property type="match status" value="1"/>
</dbReference>
<feature type="region of interest" description="Disordered" evidence="1">
    <location>
        <begin position="143"/>
        <end position="170"/>
    </location>
</feature>
<accession>A0A8S0PUU2</accession>
<feature type="compositionally biased region" description="Basic and acidic residues" evidence="1">
    <location>
        <begin position="218"/>
        <end position="229"/>
    </location>
</feature>
<feature type="compositionally biased region" description="Low complexity" evidence="1">
    <location>
        <begin position="203"/>
        <end position="217"/>
    </location>
</feature>
<reference evidence="2 3" key="1">
    <citation type="submission" date="2019-12" db="EMBL/GenBank/DDBJ databases">
        <authorList>
            <person name="Alioto T."/>
            <person name="Alioto T."/>
            <person name="Gomez Garrido J."/>
        </authorList>
    </citation>
    <scope>NUCLEOTIDE SEQUENCE [LARGE SCALE GENOMIC DNA]</scope>
</reference>
<dbReference type="PANTHER" id="PTHR33623">
    <property type="entry name" value="OS04G0572500 PROTEIN"/>
    <property type="match status" value="1"/>
</dbReference>
<dbReference type="Gramene" id="OE9A111110T1">
    <property type="protein sequence ID" value="OE9A111110C1"/>
    <property type="gene ID" value="OE9A111110"/>
</dbReference>
<comment type="caution">
    <text evidence="2">The sequence shown here is derived from an EMBL/GenBank/DDBJ whole genome shotgun (WGS) entry which is preliminary data.</text>
</comment>